<dbReference type="GO" id="GO:0006508">
    <property type="term" value="P:proteolysis"/>
    <property type="evidence" value="ECO:0007669"/>
    <property type="project" value="UniProtKB-KW"/>
</dbReference>
<dbReference type="HOGENOM" id="CLU_060749_0_0_11"/>
<dbReference type="OrthoDB" id="5177647at2"/>
<evidence type="ECO:0000256" key="2">
    <source>
        <dbReference type="ARBA" id="ARBA00022670"/>
    </source>
</evidence>
<dbReference type="InterPro" id="IPR051794">
    <property type="entry name" value="PG_Endopeptidase_C40"/>
</dbReference>
<dbReference type="InterPro" id="IPR000064">
    <property type="entry name" value="NLP_P60_dom"/>
</dbReference>
<dbReference type="PANTHER" id="PTHR47359">
    <property type="entry name" value="PEPTIDOGLYCAN DL-ENDOPEPTIDASE CWLO"/>
    <property type="match status" value="1"/>
</dbReference>
<reference evidence="6 7" key="1">
    <citation type="journal article" date="2015" name="Genome Announc.">
        <title>Complete Genome Sequence and Annotation of Corynebacterium singulare DSM 44357, Isolated from a Human Semen Specimen.</title>
        <authorList>
            <person name="Merten M."/>
            <person name="Brinkrolf K."/>
            <person name="Albersmeier A."/>
            <person name="Kutter Y."/>
            <person name="Ruckert C."/>
            <person name="Tauch A."/>
        </authorList>
    </citation>
    <scope>NUCLEOTIDE SEQUENCE [LARGE SCALE GENOMIC DNA]</scope>
    <source>
        <strain evidence="6">IBS B52218</strain>
    </source>
</reference>
<dbReference type="Pfam" id="PF00877">
    <property type="entry name" value="NLPC_P60"/>
    <property type="match status" value="1"/>
</dbReference>
<evidence type="ECO:0000256" key="1">
    <source>
        <dbReference type="ARBA" id="ARBA00007074"/>
    </source>
</evidence>
<proteinExistence type="inferred from homology"/>
<comment type="similarity">
    <text evidence="1">Belongs to the peptidase C40 family.</text>
</comment>
<dbReference type="KEGG" id="csx:CSING_02980"/>
<dbReference type="InterPro" id="IPR038765">
    <property type="entry name" value="Papain-like_cys_pep_sf"/>
</dbReference>
<dbReference type="STRING" id="161899.CSING_02980"/>
<gene>
    <name evidence="6" type="ORF">CSING_02980</name>
</gene>
<dbReference type="Proteomes" id="UP000031890">
    <property type="component" value="Chromosome"/>
</dbReference>
<dbReference type="Gene3D" id="3.90.1720.10">
    <property type="entry name" value="endopeptidase domain like (from Nostoc punctiforme)"/>
    <property type="match status" value="1"/>
</dbReference>
<accession>A0A0B6F297</accession>
<feature type="domain" description="NlpC/P60" evidence="5">
    <location>
        <begin position="178"/>
        <end position="291"/>
    </location>
</feature>
<dbReference type="AlphaFoldDB" id="A0A0B6F297"/>
<dbReference type="GO" id="GO:0008234">
    <property type="term" value="F:cysteine-type peptidase activity"/>
    <property type="evidence" value="ECO:0007669"/>
    <property type="project" value="UniProtKB-KW"/>
</dbReference>
<evidence type="ECO:0000259" key="5">
    <source>
        <dbReference type="PROSITE" id="PS51935"/>
    </source>
</evidence>
<dbReference type="PROSITE" id="PS51935">
    <property type="entry name" value="NLPC_P60"/>
    <property type="match status" value="1"/>
</dbReference>
<dbReference type="RefSeq" id="WP_042529538.1">
    <property type="nucleotide sequence ID" value="NZ_CP010827.1"/>
</dbReference>
<evidence type="ECO:0000256" key="3">
    <source>
        <dbReference type="ARBA" id="ARBA00022801"/>
    </source>
</evidence>
<evidence type="ECO:0000256" key="4">
    <source>
        <dbReference type="ARBA" id="ARBA00022807"/>
    </source>
</evidence>
<evidence type="ECO:0000313" key="7">
    <source>
        <dbReference type="Proteomes" id="UP000031890"/>
    </source>
</evidence>
<dbReference type="PANTHER" id="PTHR47359:SF3">
    <property type="entry name" value="NLP_P60 DOMAIN-CONTAINING PROTEIN-RELATED"/>
    <property type="match status" value="1"/>
</dbReference>
<sequence>MLESAIAQIARLQPAQLPDVSLPTVPDLTAAGPLAEIAHGDPSALFAVARQASEDISTVHSTLGSARNLISATIRDLVGLGFELVQRGIPLALGLLIPNPAAQAAARSALHALAMEYVSKAMLRVKRLAGELLRAAAPLVPIGQRAVRPSVRGRNDHDAGEVSVARHALRAPAAEGGSEQGQAAAQAALSQVGTPYGWGGTGNGSFDCSGLTQWAWRQAGVELPRTAESQAVGRQVSAEDLQPGDLVVWDGHVAMYSGNGQIVEAGSPVQTGPLRTNNMGMAFKGFWRPTG</sequence>
<protein>
    <submittedName>
        <fullName evidence="6">Cell wall-associated hydrolase, invasion-associated protein</fullName>
    </submittedName>
</protein>
<evidence type="ECO:0000313" key="6">
    <source>
        <dbReference type="EMBL" id="AJI78146.1"/>
    </source>
</evidence>
<keyword evidence="2" id="KW-0645">Protease</keyword>
<dbReference type="SUPFAM" id="SSF54001">
    <property type="entry name" value="Cysteine proteinases"/>
    <property type="match status" value="1"/>
</dbReference>
<keyword evidence="4" id="KW-0788">Thiol protease</keyword>
<dbReference type="EMBL" id="CP010827">
    <property type="protein sequence ID" value="AJI78146.1"/>
    <property type="molecule type" value="Genomic_DNA"/>
</dbReference>
<name>A0A0B6F297_9CORY</name>
<keyword evidence="3 6" id="KW-0378">Hydrolase</keyword>
<organism evidence="6 7">
    <name type="scientific">Corynebacterium singulare</name>
    <dbReference type="NCBI Taxonomy" id="161899"/>
    <lineage>
        <taxon>Bacteria</taxon>
        <taxon>Bacillati</taxon>
        <taxon>Actinomycetota</taxon>
        <taxon>Actinomycetes</taxon>
        <taxon>Mycobacteriales</taxon>
        <taxon>Corynebacteriaceae</taxon>
        <taxon>Corynebacterium</taxon>
    </lineage>
</organism>